<evidence type="ECO:0000256" key="2">
    <source>
        <dbReference type="ARBA" id="ARBA00023125"/>
    </source>
</evidence>
<dbReference type="InterPro" id="IPR009057">
    <property type="entry name" value="Homeodomain-like_sf"/>
</dbReference>
<proteinExistence type="predicted"/>
<feature type="domain" description="HTH tetR-type" evidence="4">
    <location>
        <begin position="6"/>
        <end position="66"/>
    </location>
</feature>
<reference evidence="5" key="1">
    <citation type="submission" date="2018-06" db="EMBL/GenBank/DDBJ databases">
        <authorList>
            <person name="Zhirakovskaya E."/>
        </authorList>
    </citation>
    <scope>NUCLEOTIDE SEQUENCE</scope>
</reference>
<dbReference type="AlphaFoldDB" id="A0A3B1BSX2"/>
<keyword evidence="2" id="KW-0238">DNA-binding</keyword>
<evidence type="ECO:0000256" key="1">
    <source>
        <dbReference type="ARBA" id="ARBA00023015"/>
    </source>
</evidence>
<dbReference type="EMBL" id="UOFY01000037">
    <property type="protein sequence ID" value="VAX09435.1"/>
    <property type="molecule type" value="Genomic_DNA"/>
</dbReference>
<keyword evidence="1" id="KW-0805">Transcription regulation</keyword>
<dbReference type="Pfam" id="PF21993">
    <property type="entry name" value="TetR_C_13_2"/>
    <property type="match status" value="1"/>
</dbReference>
<evidence type="ECO:0000256" key="3">
    <source>
        <dbReference type="ARBA" id="ARBA00023163"/>
    </source>
</evidence>
<dbReference type="PANTHER" id="PTHR47506:SF1">
    <property type="entry name" value="HTH-TYPE TRANSCRIPTIONAL REGULATOR YJDC"/>
    <property type="match status" value="1"/>
</dbReference>
<dbReference type="GO" id="GO:0003677">
    <property type="term" value="F:DNA binding"/>
    <property type="evidence" value="ECO:0007669"/>
    <property type="project" value="UniProtKB-KW"/>
</dbReference>
<evidence type="ECO:0000259" key="4">
    <source>
        <dbReference type="PROSITE" id="PS50977"/>
    </source>
</evidence>
<dbReference type="Pfam" id="PF00440">
    <property type="entry name" value="TetR_N"/>
    <property type="match status" value="1"/>
</dbReference>
<dbReference type="Gene3D" id="1.10.357.10">
    <property type="entry name" value="Tetracycline Repressor, domain 2"/>
    <property type="match status" value="1"/>
</dbReference>
<sequence length="188" mass="21446">MGRKGSQNYIRIVEAANDLFYQQGYNQTSFAEVAESTGIPKGNFYYYFKSKDELLHAVINYRLEVIKNLLAETEARFSTPQSRLQRIIDILANESSAVMDYGCPLGTLNAELGKTQEDLQSHAAQMFDLFHDWCEREFIALGRKDNARHLAMHLMALLQGAALLGNVYKDRSFIENEVAQAKDWIRSL</sequence>
<dbReference type="InterPro" id="IPR054156">
    <property type="entry name" value="YxaF_TetR_C"/>
</dbReference>
<dbReference type="PROSITE" id="PS50977">
    <property type="entry name" value="HTH_TETR_2"/>
    <property type="match status" value="1"/>
</dbReference>
<protein>
    <submittedName>
        <fullName evidence="5">Transcriptional regulator, AcrR family</fullName>
    </submittedName>
</protein>
<evidence type="ECO:0000313" key="5">
    <source>
        <dbReference type="EMBL" id="VAX09435.1"/>
    </source>
</evidence>
<keyword evidence="3" id="KW-0804">Transcription</keyword>
<dbReference type="InterPro" id="IPR036271">
    <property type="entry name" value="Tet_transcr_reg_TetR-rel_C_sf"/>
</dbReference>
<dbReference type="InterPro" id="IPR001647">
    <property type="entry name" value="HTH_TetR"/>
</dbReference>
<gene>
    <name evidence="5" type="ORF">MNBD_GAMMA25-2064</name>
</gene>
<accession>A0A3B1BSX2</accession>
<dbReference type="PANTHER" id="PTHR47506">
    <property type="entry name" value="TRANSCRIPTIONAL REGULATORY PROTEIN"/>
    <property type="match status" value="1"/>
</dbReference>
<name>A0A3B1BSX2_9ZZZZ</name>
<dbReference type="SUPFAM" id="SSF48498">
    <property type="entry name" value="Tetracyclin repressor-like, C-terminal domain"/>
    <property type="match status" value="1"/>
</dbReference>
<dbReference type="PRINTS" id="PR00455">
    <property type="entry name" value="HTHTETR"/>
</dbReference>
<dbReference type="SUPFAM" id="SSF46689">
    <property type="entry name" value="Homeodomain-like"/>
    <property type="match status" value="1"/>
</dbReference>
<organism evidence="5">
    <name type="scientific">hydrothermal vent metagenome</name>
    <dbReference type="NCBI Taxonomy" id="652676"/>
    <lineage>
        <taxon>unclassified sequences</taxon>
        <taxon>metagenomes</taxon>
        <taxon>ecological metagenomes</taxon>
    </lineage>
</organism>